<proteinExistence type="predicted"/>
<dbReference type="EMBL" id="JAYMYQ010000008">
    <property type="protein sequence ID" value="KAK7316478.1"/>
    <property type="molecule type" value="Genomic_DNA"/>
</dbReference>
<evidence type="ECO:0000313" key="2">
    <source>
        <dbReference type="Proteomes" id="UP001367508"/>
    </source>
</evidence>
<evidence type="ECO:0000313" key="1">
    <source>
        <dbReference type="EMBL" id="KAK7316478.1"/>
    </source>
</evidence>
<name>A0AAN9KHN4_CANGL</name>
<protein>
    <submittedName>
        <fullName evidence="1">Uncharacterized protein</fullName>
    </submittedName>
</protein>
<accession>A0AAN9KHN4</accession>
<keyword evidence="2" id="KW-1185">Reference proteome</keyword>
<sequence>MLTLLRSLSAVTLTPTPKSQLLQCLCPTFNCMLPPTINRTISISRRFWIRSWPCVMYKRGTMTMTTQICTSTNCTNTNCRKTENKGSYNLQRLPEIEYK</sequence>
<reference evidence="1 2" key="1">
    <citation type="submission" date="2024-01" db="EMBL/GenBank/DDBJ databases">
        <title>The genomes of 5 underutilized Papilionoideae crops provide insights into root nodulation and disease resistanc.</title>
        <authorList>
            <person name="Jiang F."/>
        </authorList>
    </citation>
    <scope>NUCLEOTIDE SEQUENCE [LARGE SCALE GENOMIC DNA]</scope>
    <source>
        <strain evidence="1">LVBAO_FW01</strain>
        <tissue evidence="1">Leaves</tissue>
    </source>
</reference>
<dbReference type="AlphaFoldDB" id="A0AAN9KHN4"/>
<comment type="caution">
    <text evidence="1">The sequence shown here is derived from an EMBL/GenBank/DDBJ whole genome shotgun (WGS) entry which is preliminary data.</text>
</comment>
<dbReference type="Proteomes" id="UP001367508">
    <property type="component" value="Unassembled WGS sequence"/>
</dbReference>
<gene>
    <name evidence="1" type="ORF">VNO77_35537</name>
</gene>
<organism evidence="1 2">
    <name type="scientific">Canavalia gladiata</name>
    <name type="common">Sword bean</name>
    <name type="synonym">Dolichos gladiatus</name>
    <dbReference type="NCBI Taxonomy" id="3824"/>
    <lineage>
        <taxon>Eukaryota</taxon>
        <taxon>Viridiplantae</taxon>
        <taxon>Streptophyta</taxon>
        <taxon>Embryophyta</taxon>
        <taxon>Tracheophyta</taxon>
        <taxon>Spermatophyta</taxon>
        <taxon>Magnoliopsida</taxon>
        <taxon>eudicotyledons</taxon>
        <taxon>Gunneridae</taxon>
        <taxon>Pentapetalae</taxon>
        <taxon>rosids</taxon>
        <taxon>fabids</taxon>
        <taxon>Fabales</taxon>
        <taxon>Fabaceae</taxon>
        <taxon>Papilionoideae</taxon>
        <taxon>50 kb inversion clade</taxon>
        <taxon>NPAAA clade</taxon>
        <taxon>indigoferoid/millettioid clade</taxon>
        <taxon>Phaseoleae</taxon>
        <taxon>Canavalia</taxon>
    </lineage>
</organism>